<gene>
    <name evidence="13" type="ORF">BOLC3T15449H</name>
</gene>
<evidence type="ECO:0000256" key="2">
    <source>
        <dbReference type="ARBA" id="ARBA00006347"/>
    </source>
</evidence>
<dbReference type="GO" id="GO:0003756">
    <property type="term" value="F:protein disulfide isomerase activity"/>
    <property type="evidence" value="ECO:0007669"/>
    <property type="project" value="UniProtKB-EC"/>
</dbReference>
<dbReference type="PROSITE" id="PS51352">
    <property type="entry name" value="THIOREDOXIN_2"/>
    <property type="match status" value="1"/>
</dbReference>
<keyword evidence="7" id="KW-0413">Isomerase</keyword>
<name>A0A3P6AE17_BRAOL</name>
<evidence type="ECO:0000256" key="6">
    <source>
        <dbReference type="ARBA" id="ARBA00023157"/>
    </source>
</evidence>
<evidence type="ECO:0000259" key="12">
    <source>
        <dbReference type="PROSITE" id="PS51352"/>
    </source>
</evidence>
<comment type="catalytic activity">
    <reaction evidence="1">
        <text>Catalyzes the rearrangement of -S-S- bonds in proteins.</text>
        <dbReference type="EC" id="5.3.4.1"/>
    </reaction>
</comment>
<evidence type="ECO:0000256" key="3">
    <source>
        <dbReference type="ARBA" id="ARBA00012723"/>
    </source>
</evidence>
<dbReference type="InterPro" id="IPR036249">
    <property type="entry name" value="Thioredoxin-like_sf"/>
</dbReference>
<dbReference type="PROSITE" id="PS00194">
    <property type="entry name" value="THIOREDOXIN_1"/>
    <property type="match status" value="1"/>
</dbReference>
<comment type="similarity">
    <text evidence="2 10">Belongs to the protein disulfide isomerase family.</text>
</comment>
<feature type="signal peptide" evidence="11">
    <location>
        <begin position="1"/>
        <end position="23"/>
    </location>
</feature>
<evidence type="ECO:0000313" key="13">
    <source>
        <dbReference type="EMBL" id="VDC90652.1"/>
    </source>
</evidence>
<evidence type="ECO:0000256" key="7">
    <source>
        <dbReference type="ARBA" id="ARBA00023235"/>
    </source>
</evidence>
<evidence type="ECO:0000256" key="1">
    <source>
        <dbReference type="ARBA" id="ARBA00001182"/>
    </source>
</evidence>
<dbReference type="GO" id="GO:0006457">
    <property type="term" value="P:protein folding"/>
    <property type="evidence" value="ECO:0007669"/>
    <property type="project" value="TreeGrafter"/>
</dbReference>
<evidence type="ECO:0000256" key="5">
    <source>
        <dbReference type="ARBA" id="ARBA00022737"/>
    </source>
</evidence>
<dbReference type="FunFam" id="3.40.30.10:FF:000032">
    <property type="entry name" value="Protein disulfide-isomerase A6 homolog"/>
    <property type="match status" value="1"/>
</dbReference>
<protein>
    <recommendedName>
        <fullName evidence="3">protein disulfide-isomerase</fullName>
        <ecNumber evidence="3">5.3.4.1</ecNumber>
    </recommendedName>
    <alternativeName>
        <fullName evidence="9">P5</fullName>
    </alternativeName>
</protein>
<evidence type="ECO:0000256" key="4">
    <source>
        <dbReference type="ARBA" id="ARBA00022729"/>
    </source>
</evidence>
<dbReference type="CDD" id="cd02998">
    <property type="entry name" value="PDI_a_ERp38"/>
    <property type="match status" value="1"/>
</dbReference>
<evidence type="ECO:0000256" key="11">
    <source>
        <dbReference type="SAM" id="SignalP"/>
    </source>
</evidence>
<feature type="chain" id="PRO_5018290861" description="protein disulfide-isomerase" evidence="11">
    <location>
        <begin position="24"/>
        <end position="171"/>
    </location>
</feature>
<keyword evidence="4 11" id="KW-0732">Signal</keyword>
<accession>A0A3P6AE17</accession>
<dbReference type="PRINTS" id="PR00421">
    <property type="entry name" value="THIOREDOXIN"/>
</dbReference>
<dbReference type="GO" id="GO:0005783">
    <property type="term" value="C:endoplasmic reticulum"/>
    <property type="evidence" value="ECO:0007669"/>
    <property type="project" value="TreeGrafter"/>
</dbReference>
<dbReference type="InterPro" id="IPR017937">
    <property type="entry name" value="Thioredoxin_CS"/>
</dbReference>
<dbReference type="InterPro" id="IPR005788">
    <property type="entry name" value="PDI_thioredoxin-like_dom"/>
</dbReference>
<organism evidence="13">
    <name type="scientific">Brassica oleracea</name>
    <name type="common">Wild cabbage</name>
    <dbReference type="NCBI Taxonomy" id="3712"/>
    <lineage>
        <taxon>Eukaryota</taxon>
        <taxon>Viridiplantae</taxon>
        <taxon>Streptophyta</taxon>
        <taxon>Embryophyta</taxon>
        <taxon>Tracheophyta</taxon>
        <taxon>Spermatophyta</taxon>
        <taxon>Magnoliopsida</taxon>
        <taxon>eudicotyledons</taxon>
        <taxon>Gunneridae</taxon>
        <taxon>Pentapetalae</taxon>
        <taxon>rosids</taxon>
        <taxon>malvids</taxon>
        <taxon>Brassicales</taxon>
        <taxon>Brassicaceae</taxon>
        <taxon>Brassiceae</taxon>
        <taxon>Brassica</taxon>
    </lineage>
</organism>
<dbReference type="SMR" id="A0A3P6AE17"/>
<dbReference type="Gene3D" id="3.40.30.10">
    <property type="entry name" value="Glutaredoxin"/>
    <property type="match status" value="2"/>
</dbReference>
<dbReference type="PANTHER" id="PTHR45672:SF17">
    <property type="entry name" value="PROTEIN DISULFIDE-ISOMERASE LIKE 2-1"/>
    <property type="match status" value="1"/>
</dbReference>
<evidence type="ECO:0000256" key="9">
    <source>
        <dbReference type="ARBA" id="ARBA00080925"/>
    </source>
</evidence>
<keyword evidence="8" id="KW-0676">Redox-active center</keyword>
<sequence length="171" mass="18819">MAKSQIWFGLASLLALIVVSAVADDVVVLTDDSFEKEVGKDRGALVEFYAPWCGHCKKLAPEYEKLGASFKKAKSILIAKVDCDEHKSVCTKYGVSGYPTIQWFPKGSLEPQKYEGARNAEALAEYVNKEGGTNVKLAAAPQNVVVLTPDNFDEIVLDQNKDVLVEFYAPW</sequence>
<dbReference type="Pfam" id="PF00085">
    <property type="entry name" value="Thioredoxin"/>
    <property type="match status" value="2"/>
</dbReference>
<keyword evidence="6" id="KW-1015">Disulfide bond</keyword>
<evidence type="ECO:0000256" key="10">
    <source>
        <dbReference type="RuleBase" id="RU004208"/>
    </source>
</evidence>
<dbReference type="EMBL" id="LR031872">
    <property type="protein sequence ID" value="VDC90652.1"/>
    <property type="molecule type" value="Genomic_DNA"/>
</dbReference>
<dbReference type="InterPro" id="IPR051063">
    <property type="entry name" value="PDI"/>
</dbReference>
<dbReference type="EC" id="5.3.4.1" evidence="3"/>
<dbReference type="PANTHER" id="PTHR45672">
    <property type="entry name" value="PROTEIN DISULFIDE-ISOMERASE C17H9.14C-RELATED"/>
    <property type="match status" value="1"/>
</dbReference>
<dbReference type="NCBIfam" id="TIGR01126">
    <property type="entry name" value="pdi_dom"/>
    <property type="match status" value="1"/>
</dbReference>
<keyword evidence="5" id="KW-0677">Repeat</keyword>
<dbReference type="InterPro" id="IPR013766">
    <property type="entry name" value="Thioredoxin_domain"/>
</dbReference>
<dbReference type="AlphaFoldDB" id="A0A3P6AE17"/>
<proteinExistence type="inferred from homology"/>
<evidence type="ECO:0000256" key="8">
    <source>
        <dbReference type="ARBA" id="ARBA00023284"/>
    </source>
</evidence>
<reference evidence="13" key="1">
    <citation type="submission" date="2018-11" db="EMBL/GenBank/DDBJ databases">
        <authorList>
            <consortium name="Genoscope - CEA"/>
            <person name="William W."/>
        </authorList>
    </citation>
    <scope>NUCLEOTIDE SEQUENCE</scope>
</reference>
<dbReference type="SUPFAM" id="SSF52833">
    <property type="entry name" value="Thioredoxin-like"/>
    <property type="match status" value="2"/>
</dbReference>
<feature type="domain" description="Thioredoxin" evidence="12">
    <location>
        <begin position="17"/>
        <end position="132"/>
    </location>
</feature>